<dbReference type="Gene3D" id="1.10.287.1490">
    <property type="match status" value="1"/>
</dbReference>
<feature type="region of interest" description="Disordered" evidence="5">
    <location>
        <begin position="717"/>
        <end position="822"/>
    </location>
</feature>
<feature type="domain" description="Cep57 centrosome microtubule-binding" evidence="6">
    <location>
        <begin position="896"/>
        <end position="972"/>
    </location>
</feature>
<protein>
    <recommendedName>
        <fullName evidence="10">Cep57 centrosome microtubule-binding domain-containing protein</fullName>
    </recommendedName>
</protein>
<dbReference type="Pfam" id="PF06657">
    <property type="entry name" value="Cep57_MT_bd"/>
    <property type="match status" value="1"/>
</dbReference>
<sequence length="1063" mass="117535">MGYYNPPEPQPRVDTSVVNREFKDFDQEGLSADGSSDSSMSIEIGRGARRSVRGTPTSKRDVASSFASPKPSRSATNDRPNAGETGSLRRDAQVRRASAKQTELDGATVTRAGASSNAPRRASTLAEMHARVSEEESSILDERPPTVTLNVKNSRFGNPRSRQSSGTLDAAPSAHTPKRPVLPSAHSAPATGNNGTAQSFMLPDLPNLTELVSGVYGDGTPVFSRNTKSRARFGSRSHGSRYAIEEVAPTDEDKAIYASLQLLREKIAELEQDKAESDRRIEDYESEVIALKAELQAQHDYRRPDSGLGSEGEGSKRNSWQAEKSKLQASIASLQNKFDRAERKASVADINVKRITEERDSLVTQIGVAYYNNEELKGENDALRDEIGTLRDENDGLRRENSTLRRERDEMERKLGRKETAVRTENETLRAELARVRAQHDEEVQEWTRRETQFRSKGDRSVQIEHAKLRAENDALKAQLAEASRVRDQEVARLKGKGKELRDRVDRRDETIRNLQQQANEHGNQTLRTENERLRHELATMKLDRDEDTHRWAKTEAHLRSKIERREDTFRDAPTVSHGTAKSIRRRLGGHRGGETNAGHATTIGEEPRKTMSTDAVPSGAELSSNLQPTAYASSKEPQARPTAIADESSSEESTTDLSMFKRARAEKKRERAAIEGNGADKDGGNGPTQADVTLLSFLDPNEIANLRKKLEEERIASRHRSAEVAPATRDEDTGLSMASVPARRSSSLPQKPALKDVTSNSINVTTRRSFTAPAEEITNLDGDEASENERAGHETANREAKQEAEISIASNTGRRRRSAPTDMTSAFILPDITLHGNRMTVAEKAVDVPNHKSTNCTVCRRSSCNGHHPAAENRKSIDIPAPVPVSARMPDDVDATIRPSQAPGLALATVIKELQDELAHLKARLTTYEALLRQHDASIGKRKRKALQAKIAELLQAIDVKSDQVYALYDVVEGQKRDGVAAPYDVPEEHIDETLMSVGIDPEEMRERAKKNGKKTVVIEGETSRRPADISSEESDQDLPWEGISETESLTGKRSKTGGSFY</sequence>
<feature type="compositionally biased region" description="Basic and acidic residues" evidence="5">
    <location>
        <begin position="717"/>
        <end position="733"/>
    </location>
</feature>
<feature type="compositionally biased region" description="Polar residues" evidence="5">
    <location>
        <begin position="65"/>
        <end position="79"/>
    </location>
</feature>
<feature type="region of interest" description="Disordered" evidence="5">
    <location>
        <begin position="300"/>
        <end position="324"/>
    </location>
</feature>
<dbReference type="GO" id="GO:0008017">
    <property type="term" value="F:microtubule binding"/>
    <property type="evidence" value="ECO:0007669"/>
    <property type="project" value="InterPro"/>
</dbReference>
<keyword evidence="2" id="KW-0963">Cytoplasm</keyword>
<keyword evidence="4" id="KW-0175">Coiled coil</keyword>
<feature type="compositionally biased region" description="Basic and acidic residues" evidence="5">
    <location>
        <begin position="668"/>
        <end position="684"/>
    </location>
</feature>
<proteinExistence type="predicted"/>
<gene>
    <name evidence="8" type="ORF">BDY21DRAFT_292475</name>
</gene>
<feature type="domain" description="PPC89 centrosome localisation" evidence="7">
    <location>
        <begin position="327"/>
        <end position="392"/>
    </location>
</feature>
<feature type="compositionally biased region" description="Basic and acidic residues" evidence="5">
    <location>
        <begin position="788"/>
        <end position="805"/>
    </location>
</feature>
<feature type="region of interest" description="Disordered" evidence="5">
    <location>
        <begin position="1008"/>
        <end position="1063"/>
    </location>
</feature>
<dbReference type="InterPro" id="IPR051756">
    <property type="entry name" value="Centrosomal_MT-associated"/>
</dbReference>
<feature type="compositionally biased region" description="Polar residues" evidence="5">
    <location>
        <begin position="758"/>
        <end position="770"/>
    </location>
</feature>
<dbReference type="InterPro" id="IPR025925">
    <property type="entry name" value="PPC89_CLD"/>
</dbReference>
<feature type="coiled-coil region" evidence="4">
    <location>
        <begin position="912"/>
        <end position="965"/>
    </location>
</feature>
<evidence type="ECO:0000256" key="4">
    <source>
        <dbReference type="SAM" id="Coils"/>
    </source>
</evidence>
<name>A0A6A6NR76_9PEZI</name>
<dbReference type="PANTHER" id="PTHR19336">
    <property type="entry name" value="UNCHARACTERIZED DUF1167"/>
    <property type="match status" value="1"/>
</dbReference>
<feature type="compositionally biased region" description="Basic and acidic residues" evidence="5">
    <location>
        <begin position="128"/>
        <end position="144"/>
    </location>
</feature>
<evidence type="ECO:0000256" key="1">
    <source>
        <dbReference type="ARBA" id="ARBA00004267"/>
    </source>
</evidence>
<dbReference type="PANTHER" id="PTHR19336:SF9">
    <property type="entry name" value="SPINDLE POLE BODY PROTEIN PPC89"/>
    <property type="match status" value="1"/>
</dbReference>
<dbReference type="GO" id="GO:0005815">
    <property type="term" value="C:microtubule organizing center"/>
    <property type="evidence" value="ECO:0007669"/>
    <property type="project" value="UniProtKB-SubCell"/>
</dbReference>
<feature type="compositionally biased region" description="Polar residues" evidence="5">
    <location>
        <begin position="613"/>
        <end position="637"/>
    </location>
</feature>
<feature type="compositionally biased region" description="Polar residues" evidence="5">
    <location>
        <begin position="190"/>
        <end position="199"/>
    </location>
</feature>
<evidence type="ECO:0000313" key="9">
    <source>
        <dbReference type="Proteomes" id="UP000799766"/>
    </source>
</evidence>
<evidence type="ECO:0000313" key="8">
    <source>
        <dbReference type="EMBL" id="KAF2453813.1"/>
    </source>
</evidence>
<accession>A0A6A6NR76</accession>
<keyword evidence="3" id="KW-0206">Cytoskeleton</keyword>
<feature type="region of interest" description="Disordered" evidence="5">
    <location>
        <begin position="1"/>
        <end position="201"/>
    </location>
</feature>
<dbReference type="Pfam" id="PF14197">
    <property type="entry name" value="Cep57_CLD_2"/>
    <property type="match status" value="1"/>
</dbReference>
<dbReference type="OrthoDB" id="76453at2759"/>
<evidence type="ECO:0000256" key="3">
    <source>
        <dbReference type="ARBA" id="ARBA00023212"/>
    </source>
</evidence>
<dbReference type="AlphaFoldDB" id="A0A6A6NR76"/>
<keyword evidence="9" id="KW-1185">Reference proteome</keyword>
<evidence type="ECO:0000256" key="5">
    <source>
        <dbReference type="SAM" id="MobiDB-lite"/>
    </source>
</evidence>
<evidence type="ECO:0000259" key="6">
    <source>
        <dbReference type="Pfam" id="PF06657"/>
    </source>
</evidence>
<evidence type="ECO:0000256" key="2">
    <source>
        <dbReference type="ARBA" id="ARBA00022490"/>
    </source>
</evidence>
<feature type="compositionally biased region" description="Polar residues" evidence="5">
    <location>
        <begin position="147"/>
        <end position="167"/>
    </location>
</feature>
<evidence type="ECO:0008006" key="10">
    <source>
        <dbReference type="Google" id="ProtNLM"/>
    </source>
</evidence>
<dbReference type="Proteomes" id="UP000799766">
    <property type="component" value="Unassembled WGS sequence"/>
</dbReference>
<dbReference type="EMBL" id="MU001695">
    <property type="protein sequence ID" value="KAF2453813.1"/>
    <property type="molecule type" value="Genomic_DNA"/>
</dbReference>
<feature type="compositionally biased region" description="Pro residues" evidence="5">
    <location>
        <begin position="1"/>
        <end position="10"/>
    </location>
</feature>
<dbReference type="InterPro" id="IPR024957">
    <property type="entry name" value="Cep57_MT-bd_dom"/>
</dbReference>
<evidence type="ECO:0000259" key="7">
    <source>
        <dbReference type="Pfam" id="PF14197"/>
    </source>
</evidence>
<reference evidence="8" key="1">
    <citation type="journal article" date="2020" name="Stud. Mycol.">
        <title>101 Dothideomycetes genomes: a test case for predicting lifestyles and emergence of pathogens.</title>
        <authorList>
            <person name="Haridas S."/>
            <person name="Albert R."/>
            <person name="Binder M."/>
            <person name="Bloem J."/>
            <person name="Labutti K."/>
            <person name="Salamov A."/>
            <person name="Andreopoulos B."/>
            <person name="Baker S."/>
            <person name="Barry K."/>
            <person name="Bills G."/>
            <person name="Bluhm B."/>
            <person name="Cannon C."/>
            <person name="Castanera R."/>
            <person name="Culley D."/>
            <person name="Daum C."/>
            <person name="Ezra D."/>
            <person name="Gonzalez J."/>
            <person name="Henrissat B."/>
            <person name="Kuo A."/>
            <person name="Liang C."/>
            <person name="Lipzen A."/>
            <person name="Lutzoni F."/>
            <person name="Magnuson J."/>
            <person name="Mondo S."/>
            <person name="Nolan M."/>
            <person name="Ohm R."/>
            <person name="Pangilinan J."/>
            <person name="Park H.-J."/>
            <person name="Ramirez L."/>
            <person name="Alfaro M."/>
            <person name="Sun H."/>
            <person name="Tritt A."/>
            <person name="Yoshinaga Y."/>
            <person name="Zwiers L.-H."/>
            <person name="Turgeon B."/>
            <person name="Goodwin S."/>
            <person name="Spatafora J."/>
            <person name="Crous P."/>
            <person name="Grigoriev I."/>
        </authorList>
    </citation>
    <scope>NUCLEOTIDE SEQUENCE</scope>
    <source>
        <strain evidence="8">ATCC 16933</strain>
    </source>
</reference>
<comment type="subcellular location">
    <subcellularLocation>
        <location evidence="1">Cytoplasm</location>
        <location evidence="1">Cytoskeleton</location>
        <location evidence="1">Microtubule organizing center</location>
    </subcellularLocation>
</comment>
<feature type="region of interest" description="Disordered" evidence="5">
    <location>
        <begin position="565"/>
        <end position="692"/>
    </location>
</feature>
<feature type="compositionally biased region" description="Low complexity" evidence="5">
    <location>
        <begin position="31"/>
        <end position="41"/>
    </location>
</feature>
<organism evidence="8 9">
    <name type="scientific">Lineolata rhizophorae</name>
    <dbReference type="NCBI Taxonomy" id="578093"/>
    <lineage>
        <taxon>Eukaryota</taxon>
        <taxon>Fungi</taxon>
        <taxon>Dikarya</taxon>
        <taxon>Ascomycota</taxon>
        <taxon>Pezizomycotina</taxon>
        <taxon>Dothideomycetes</taxon>
        <taxon>Dothideomycetes incertae sedis</taxon>
        <taxon>Lineolatales</taxon>
        <taxon>Lineolataceae</taxon>
        <taxon>Lineolata</taxon>
    </lineage>
</organism>